<gene>
    <name evidence="1" type="ORF">H1R20_g8524</name>
</gene>
<organism evidence="1 2">
    <name type="scientific">Candolleomyces eurysporus</name>
    <dbReference type="NCBI Taxonomy" id="2828524"/>
    <lineage>
        <taxon>Eukaryota</taxon>
        <taxon>Fungi</taxon>
        <taxon>Dikarya</taxon>
        <taxon>Basidiomycota</taxon>
        <taxon>Agaricomycotina</taxon>
        <taxon>Agaricomycetes</taxon>
        <taxon>Agaricomycetidae</taxon>
        <taxon>Agaricales</taxon>
        <taxon>Agaricineae</taxon>
        <taxon>Psathyrellaceae</taxon>
        <taxon>Candolleomyces</taxon>
    </lineage>
</organism>
<evidence type="ECO:0000313" key="1">
    <source>
        <dbReference type="EMBL" id="KAJ2928597.1"/>
    </source>
</evidence>
<dbReference type="Proteomes" id="UP001140091">
    <property type="component" value="Unassembled WGS sequence"/>
</dbReference>
<evidence type="ECO:0000313" key="2">
    <source>
        <dbReference type="Proteomes" id="UP001140091"/>
    </source>
</evidence>
<dbReference type="OrthoDB" id="8954335at2759"/>
<proteinExistence type="predicted"/>
<feature type="non-terminal residue" evidence="1">
    <location>
        <position position="141"/>
    </location>
</feature>
<protein>
    <submittedName>
        <fullName evidence="1">Uncharacterized protein</fullName>
    </submittedName>
</protein>
<reference evidence="1" key="1">
    <citation type="submission" date="2022-06" db="EMBL/GenBank/DDBJ databases">
        <title>Genome Sequence of Candolleomyces eurysporus.</title>
        <authorList>
            <person name="Buettner E."/>
        </authorList>
    </citation>
    <scope>NUCLEOTIDE SEQUENCE</scope>
    <source>
        <strain evidence="1">VTCC 930004</strain>
    </source>
</reference>
<accession>A0A9W8MG52</accession>
<keyword evidence="2" id="KW-1185">Reference proteome</keyword>
<dbReference type="AlphaFoldDB" id="A0A9W8MG52"/>
<dbReference type="EMBL" id="JANBPK010000922">
    <property type="protein sequence ID" value="KAJ2928597.1"/>
    <property type="molecule type" value="Genomic_DNA"/>
</dbReference>
<sequence length="141" mass="15972">MASTQWETVPYSSSAGTIREKVLLESWSEVLTQGAIYRRIVDPASDANDIIDHILRKHAAATQIQKELIELGKRVAGTEAAQNLIMTLESWLWDPQTKCLSQEKEEQLKEFPVDAGFVDRMKWLFRLKSDSDSPATFSSMI</sequence>
<name>A0A9W8MG52_9AGAR</name>
<comment type="caution">
    <text evidence="1">The sequence shown here is derived from an EMBL/GenBank/DDBJ whole genome shotgun (WGS) entry which is preliminary data.</text>
</comment>